<keyword evidence="3" id="KW-0804">Transcription</keyword>
<evidence type="ECO:0000256" key="1">
    <source>
        <dbReference type="ARBA" id="ARBA00023015"/>
    </source>
</evidence>
<dbReference type="PROSITE" id="PS50977">
    <property type="entry name" value="HTH_TETR_2"/>
    <property type="match status" value="1"/>
</dbReference>
<dbReference type="InterPro" id="IPR050109">
    <property type="entry name" value="HTH-type_TetR-like_transc_reg"/>
</dbReference>
<sequence length="208" mass="22285">MPVTGPGAQPSDVRERPLTPAGRRVLEVASELFYERGIGSVGMELIAAEAGVTKKTVYDRFGSKDALILAYLRGRDERWRAYTTERLAAVPDPRERLLATFDALGDWLATECGRGCSMVNACAELPDPGHPVHQVAAEQKAWVRDLYTRLIGDGAIGTPPDGLAEQLLILHEGAIIAFSVAGIQNATTLARTAADALIPRPTEPTAAV</sequence>
<dbReference type="Proteomes" id="UP001597063">
    <property type="component" value="Unassembled WGS sequence"/>
</dbReference>
<feature type="domain" description="HTH tetR-type" evidence="5">
    <location>
        <begin position="19"/>
        <end position="79"/>
    </location>
</feature>
<dbReference type="InterPro" id="IPR001647">
    <property type="entry name" value="HTH_TetR"/>
</dbReference>
<dbReference type="SUPFAM" id="SSF48498">
    <property type="entry name" value="Tetracyclin repressor-like, C-terminal domain"/>
    <property type="match status" value="1"/>
</dbReference>
<proteinExistence type="predicted"/>
<evidence type="ECO:0000313" key="6">
    <source>
        <dbReference type="EMBL" id="MFD0686551.1"/>
    </source>
</evidence>
<keyword evidence="2 4" id="KW-0238">DNA-binding</keyword>
<protein>
    <submittedName>
        <fullName evidence="6">TetR/AcrR family transcriptional regulator</fullName>
    </submittedName>
</protein>
<evidence type="ECO:0000313" key="7">
    <source>
        <dbReference type="Proteomes" id="UP001597063"/>
    </source>
</evidence>
<evidence type="ECO:0000256" key="3">
    <source>
        <dbReference type="ARBA" id="ARBA00023163"/>
    </source>
</evidence>
<dbReference type="PANTHER" id="PTHR30055">
    <property type="entry name" value="HTH-TYPE TRANSCRIPTIONAL REGULATOR RUTR"/>
    <property type="match status" value="1"/>
</dbReference>
<keyword evidence="7" id="KW-1185">Reference proteome</keyword>
<dbReference type="Gene3D" id="1.10.357.10">
    <property type="entry name" value="Tetracycline Repressor, domain 2"/>
    <property type="match status" value="1"/>
</dbReference>
<dbReference type="InterPro" id="IPR036271">
    <property type="entry name" value="Tet_transcr_reg_TetR-rel_C_sf"/>
</dbReference>
<dbReference type="InterPro" id="IPR011075">
    <property type="entry name" value="TetR_C"/>
</dbReference>
<organism evidence="6 7">
    <name type="scientific">Actinomadura fibrosa</name>
    <dbReference type="NCBI Taxonomy" id="111802"/>
    <lineage>
        <taxon>Bacteria</taxon>
        <taxon>Bacillati</taxon>
        <taxon>Actinomycetota</taxon>
        <taxon>Actinomycetes</taxon>
        <taxon>Streptosporangiales</taxon>
        <taxon>Thermomonosporaceae</taxon>
        <taxon>Actinomadura</taxon>
    </lineage>
</organism>
<dbReference type="InterPro" id="IPR009057">
    <property type="entry name" value="Homeodomain-like_sf"/>
</dbReference>
<dbReference type="PANTHER" id="PTHR30055:SF200">
    <property type="entry name" value="HTH-TYPE TRANSCRIPTIONAL REPRESSOR BDCR"/>
    <property type="match status" value="1"/>
</dbReference>
<dbReference type="EMBL" id="JBHTGP010000011">
    <property type="protein sequence ID" value="MFD0686551.1"/>
    <property type="molecule type" value="Genomic_DNA"/>
</dbReference>
<reference evidence="7" key="1">
    <citation type="journal article" date="2019" name="Int. J. Syst. Evol. Microbiol.">
        <title>The Global Catalogue of Microorganisms (GCM) 10K type strain sequencing project: providing services to taxonomists for standard genome sequencing and annotation.</title>
        <authorList>
            <consortium name="The Broad Institute Genomics Platform"/>
            <consortium name="The Broad Institute Genome Sequencing Center for Infectious Disease"/>
            <person name="Wu L."/>
            <person name="Ma J."/>
        </authorList>
    </citation>
    <scope>NUCLEOTIDE SEQUENCE [LARGE SCALE GENOMIC DNA]</scope>
    <source>
        <strain evidence="7">JCM 9371</strain>
    </source>
</reference>
<dbReference type="Pfam" id="PF00440">
    <property type="entry name" value="TetR_N"/>
    <property type="match status" value="1"/>
</dbReference>
<accession>A0ABW2XJR9</accession>
<evidence type="ECO:0000256" key="4">
    <source>
        <dbReference type="PROSITE-ProRule" id="PRU00335"/>
    </source>
</evidence>
<keyword evidence="1" id="KW-0805">Transcription regulation</keyword>
<comment type="caution">
    <text evidence="6">The sequence shown here is derived from an EMBL/GenBank/DDBJ whole genome shotgun (WGS) entry which is preliminary data.</text>
</comment>
<dbReference type="Pfam" id="PF16925">
    <property type="entry name" value="TetR_C_13"/>
    <property type="match status" value="1"/>
</dbReference>
<evidence type="ECO:0000259" key="5">
    <source>
        <dbReference type="PROSITE" id="PS50977"/>
    </source>
</evidence>
<dbReference type="SUPFAM" id="SSF46689">
    <property type="entry name" value="Homeodomain-like"/>
    <property type="match status" value="1"/>
</dbReference>
<feature type="DNA-binding region" description="H-T-H motif" evidence="4">
    <location>
        <begin position="42"/>
        <end position="61"/>
    </location>
</feature>
<dbReference type="PRINTS" id="PR00455">
    <property type="entry name" value="HTHTETR"/>
</dbReference>
<gene>
    <name evidence="6" type="ORF">ACFQZM_18770</name>
</gene>
<dbReference type="RefSeq" id="WP_131755731.1">
    <property type="nucleotide sequence ID" value="NZ_CAACUY010000008.1"/>
</dbReference>
<evidence type="ECO:0000256" key="2">
    <source>
        <dbReference type="ARBA" id="ARBA00023125"/>
    </source>
</evidence>
<name>A0ABW2XJR9_9ACTN</name>